<evidence type="ECO:0000256" key="7">
    <source>
        <dbReference type="ARBA" id="ARBA00023128"/>
    </source>
</evidence>
<dbReference type="Gene3D" id="1.50.40.10">
    <property type="entry name" value="Mitochondrial carrier domain"/>
    <property type="match status" value="1"/>
</dbReference>
<dbReference type="Pfam" id="PF00153">
    <property type="entry name" value="Mito_carr"/>
    <property type="match status" value="2"/>
</dbReference>
<dbReference type="EMBL" id="JAKKPZ010000002">
    <property type="protein sequence ID" value="KAI1726273.1"/>
    <property type="molecule type" value="Genomic_DNA"/>
</dbReference>
<keyword evidence="8 9" id="KW-0472">Membrane</keyword>
<evidence type="ECO:0000256" key="2">
    <source>
        <dbReference type="ARBA" id="ARBA00006375"/>
    </source>
</evidence>
<dbReference type="GO" id="GO:0005741">
    <property type="term" value="C:mitochondrial outer membrane"/>
    <property type="evidence" value="ECO:0007669"/>
    <property type="project" value="UniProtKB-SubCell"/>
</dbReference>
<dbReference type="AlphaFoldDB" id="A0AAD4RCN0"/>
<evidence type="ECO:0000256" key="9">
    <source>
        <dbReference type="PROSITE-ProRule" id="PRU00282"/>
    </source>
</evidence>
<dbReference type="SUPFAM" id="SSF103506">
    <property type="entry name" value="Mitochondrial carrier"/>
    <property type="match status" value="1"/>
</dbReference>
<keyword evidence="12" id="KW-1185">Reference proteome</keyword>
<evidence type="ECO:0000256" key="10">
    <source>
        <dbReference type="RuleBase" id="RU000488"/>
    </source>
</evidence>
<dbReference type="Proteomes" id="UP001201812">
    <property type="component" value="Unassembled WGS sequence"/>
</dbReference>
<evidence type="ECO:0000313" key="12">
    <source>
        <dbReference type="Proteomes" id="UP001201812"/>
    </source>
</evidence>
<comment type="caution">
    <text evidence="11">The sequence shown here is derived from an EMBL/GenBank/DDBJ whole genome shotgun (WGS) entry which is preliminary data.</text>
</comment>
<comment type="subcellular location">
    <subcellularLocation>
        <location evidence="1">Mitochondrion outer membrane</location>
        <topology evidence="1">Multi-pass membrane protein</topology>
    </subcellularLocation>
</comment>
<sequence>MTEQVHNPSQEFTPEERERFNTFKQTLAWKTAIAGAIHPFTFAKTLFQLGHEPYALEKDKSYVIFGSEVYFLPNVFKYLNFIRKEYSFKALYTGVDANLISNATGAVVSFATSMYLDRYYPEIGGSPENVGKEEAQMTNYESARVKVRQAIRDSIVNSLGIIIARPFTVVMVREIAQHIGHEGKYPDVFRALIRIGRDEGPPGFFSGLVPELIAGLITIWGCASVRYGVERFLENAFDKNDEIQVKTLKDTRNLMHYVIPLAVNAFSYPFMVVSTVMALNGSCLSASQYPYVPLFSHWSDAYDYFKQWNGLTRGSRMFLRKYQGPTSDGDKYASTKHYY</sequence>
<feature type="repeat" description="Solcar" evidence="9">
    <location>
        <begin position="144"/>
        <end position="232"/>
    </location>
</feature>
<evidence type="ECO:0000256" key="6">
    <source>
        <dbReference type="ARBA" id="ARBA00022989"/>
    </source>
</evidence>
<proteinExistence type="inferred from homology"/>
<keyword evidence="4" id="KW-0677">Repeat</keyword>
<keyword evidence="5" id="KW-1000">Mitochondrion outer membrane</keyword>
<dbReference type="InterPro" id="IPR018108">
    <property type="entry name" value="MCP_transmembrane"/>
</dbReference>
<evidence type="ECO:0000256" key="8">
    <source>
        <dbReference type="ARBA" id="ARBA00023136"/>
    </source>
</evidence>
<protein>
    <submittedName>
        <fullName evidence="11">Mitochondrial carrier like protein 2</fullName>
    </submittedName>
</protein>
<organism evidence="11 12">
    <name type="scientific">Ditylenchus destructor</name>
    <dbReference type="NCBI Taxonomy" id="166010"/>
    <lineage>
        <taxon>Eukaryota</taxon>
        <taxon>Metazoa</taxon>
        <taxon>Ecdysozoa</taxon>
        <taxon>Nematoda</taxon>
        <taxon>Chromadorea</taxon>
        <taxon>Rhabditida</taxon>
        <taxon>Tylenchina</taxon>
        <taxon>Tylenchomorpha</taxon>
        <taxon>Sphaerularioidea</taxon>
        <taxon>Anguinidae</taxon>
        <taxon>Anguininae</taxon>
        <taxon>Ditylenchus</taxon>
    </lineage>
</organism>
<name>A0AAD4RCN0_9BILA</name>
<evidence type="ECO:0000256" key="4">
    <source>
        <dbReference type="ARBA" id="ARBA00022737"/>
    </source>
</evidence>
<keyword evidence="7" id="KW-0496">Mitochondrion</keyword>
<evidence type="ECO:0000313" key="11">
    <source>
        <dbReference type="EMBL" id="KAI1726273.1"/>
    </source>
</evidence>
<keyword evidence="6" id="KW-1133">Transmembrane helix</keyword>
<evidence type="ECO:0000256" key="5">
    <source>
        <dbReference type="ARBA" id="ARBA00022787"/>
    </source>
</evidence>
<dbReference type="PROSITE" id="PS50920">
    <property type="entry name" value="SOLCAR"/>
    <property type="match status" value="1"/>
</dbReference>
<dbReference type="InterPro" id="IPR023395">
    <property type="entry name" value="MCP_dom_sf"/>
</dbReference>
<accession>A0AAD4RCN0</accession>
<comment type="similarity">
    <text evidence="2 10">Belongs to the mitochondrial carrier (TC 2.A.29) family.</text>
</comment>
<reference evidence="11" key="1">
    <citation type="submission" date="2022-01" db="EMBL/GenBank/DDBJ databases">
        <title>Genome Sequence Resource for Two Populations of Ditylenchus destructor, the Migratory Endoparasitic Phytonematode.</title>
        <authorList>
            <person name="Zhang H."/>
            <person name="Lin R."/>
            <person name="Xie B."/>
        </authorList>
    </citation>
    <scope>NUCLEOTIDE SEQUENCE</scope>
    <source>
        <strain evidence="11">BazhouSP</strain>
    </source>
</reference>
<dbReference type="PANTHER" id="PTHR10780:SF18">
    <property type="entry name" value="LD43650P"/>
    <property type="match status" value="1"/>
</dbReference>
<gene>
    <name evidence="11" type="ORF">DdX_02983</name>
</gene>
<dbReference type="PANTHER" id="PTHR10780">
    <property type="entry name" value="MITOCHONDRIAL CARRIER HOMOLOG"/>
    <property type="match status" value="1"/>
</dbReference>
<keyword evidence="10" id="KW-0813">Transport</keyword>
<evidence type="ECO:0000256" key="3">
    <source>
        <dbReference type="ARBA" id="ARBA00022692"/>
    </source>
</evidence>
<keyword evidence="3 9" id="KW-0812">Transmembrane</keyword>
<evidence type="ECO:0000256" key="1">
    <source>
        <dbReference type="ARBA" id="ARBA00004374"/>
    </source>
</evidence>